<organism evidence="3 4">
    <name type="scientific">Mycolicibacterium diernhoferi</name>
    <dbReference type="NCBI Taxonomy" id="1801"/>
    <lineage>
        <taxon>Bacteria</taxon>
        <taxon>Bacillati</taxon>
        <taxon>Actinomycetota</taxon>
        <taxon>Actinomycetes</taxon>
        <taxon>Mycobacteriales</taxon>
        <taxon>Mycobacteriaceae</taxon>
        <taxon>Mycolicibacterium</taxon>
    </lineage>
</organism>
<dbReference type="GO" id="GO:0016758">
    <property type="term" value="F:hexosyltransferase activity"/>
    <property type="evidence" value="ECO:0007669"/>
    <property type="project" value="InterPro"/>
</dbReference>
<dbReference type="SUPFAM" id="SSF53756">
    <property type="entry name" value="UDP-Glycosyltransferase/glycogen phosphorylase"/>
    <property type="match status" value="1"/>
</dbReference>
<dbReference type="InterPro" id="IPR007235">
    <property type="entry name" value="Glyco_trans_28_C"/>
</dbReference>
<dbReference type="PANTHER" id="PTHR21015:SF22">
    <property type="entry name" value="GLYCOSYLTRANSFERASE"/>
    <property type="match status" value="1"/>
</dbReference>
<dbReference type="Proteomes" id="UP000220340">
    <property type="component" value="Unassembled WGS sequence"/>
</dbReference>
<evidence type="ECO:0000256" key="1">
    <source>
        <dbReference type="ARBA" id="ARBA00022679"/>
    </source>
</evidence>
<feature type="domain" description="Glycosyl transferase family 28 C-terminal" evidence="2">
    <location>
        <begin position="210"/>
        <end position="263"/>
    </location>
</feature>
<dbReference type="AlphaFoldDB" id="A0A2A7NTS3"/>
<keyword evidence="1" id="KW-0808">Transferase</keyword>
<comment type="caution">
    <text evidence="3">The sequence shown here is derived from an EMBL/GenBank/DDBJ whole genome shotgun (WGS) entry which is preliminary data.</text>
</comment>
<accession>A0A2A7NTS3</accession>
<reference evidence="3 4" key="1">
    <citation type="submission" date="2017-10" db="EMBL/GenBank/DDBJ databases">
        <title>The new phylogeny of genus Mycobacterium.</title>
        <authorList>
            <person name="Tortoli E."/>
            <person name="Trovato A."/>
            <person name="Cirillo D.M."/>
        </authorList>
    </citation>
    <scope>NUCLEOTIDE SEQUENCE [LARGE SCALE GENOMIC DNA]</scope>
    <source>
        <strain evidence="3 4">IP141170001</strain>
    </source>
</reference>
<evidence type="ECO:0000313" key="3">
    <source>
        <dbReference type="EMBL" id="PEG53640.1"/>
    </source>
</evidence>
<keyword evidence="4" id="KW-1185">Reference proteome</keyword>
<dbReference type="EMBL" id="PDCR01000018">
    <property type="protein sequence ID" value="PEG53640.1"/>
    <property type="molecule type" value="Genomic_DNA"/>
</dbReference>
<dbReference type="OrthoDB" id="9809594at2"/>
<sequence>MSISEQLNRPVTVLTSRPVPEPNPFTCVVQLPRDDGAATVRQPTAHGSLHWAPHFDPGYGDRMDAVVQWVRDAQPEVFVVDVSVEVAVFVRLLGIPVVVTALPGNRIDAPHRLVHRMADQIIAAWPRELRVPSWLRPYENKTAFVGGISRFEGRPRAFAEGCGTKVVVLSGAEGMGLREGELCPDAGSSPITWSSLGGTAGGWMADPWPQLSAADLVVTHAGQNSIADVAAAARPTIVIPQTRPFDEQRATAEVLRRHHLAAVVPHWPSPRAWPALMARAKCLDTARWKLWEVEGAARRAATAIEDTANRCRGRSTP</sequence>
<gene>
    <name evidence="3" type="ORF">CRI78_14835</name>
</gene>
<dbReference type="PANTHER" id="PTHR21015">
    <property type="entry name" value="UDP-N-ACETYLGLUCOSAMINE--N-ACETYLMURAMYL-(PENTAPEPTIDE) PYROPHOSPHORYL-UNDECAPRENOL N-ACETYLGLUCOSAMINE TRANSFERASE 1"/>
    <property type="match status" value="1"/>
</dbReference>
<name>A0A2A7NTS3_9MYCO</name>
<protein>
    <recommendedName>
        <fullName evidence="2">Glycosyl transferase family 28 C-terminal domain-containing protein</fullName>
    </recommendedName>
</protein>
<evidence type="ECO:0000313" key="4">
    <source>
        <dbReference type="Proteomes" id="UP000220340"/>
    </source>
</evidence>
<dbReference type="RefSeq" id="WP_079244160.1">
    <property type="nucleotide sequence ID" value="NZ_BAAATC010000009.1"/>
</dbReference>
<proteinExistence type="predicted"/>
<evidence type="ECO:0000259" key="2">
    <source>
        <dbReference type="Pfam" id="PF04101"/>
    </source>
</evidence>
<dbReference type="Pfam" id="PF04101">
    <property type="entry name" value="Glyco_tran_28_C"/>
    <property type="match status" value="1"/>
</dbReference>
<dbReference type="Gene3D" id="3.40.50.2000">
    <property type="entry name" value="Glycogen Phosphorylase B"/>
    <property type="match status" value="1"/>
</dbReference>